<feature type="coiled-coil region" evidence="1">
    <location>
        <begin position="193"/>
        <end position="230"/>
    </location>
</feature>
<keyword evidence="1" id="KW-0175">Coiled coil</keyword>
<dbReference type="SUPFAM" id="SSF46785">
    <property type="entry name" value="Winged helix' DNA-binding domain"/>
    <property type="match status" value="1"/>
</dbReference>
<accession>A0ABU9F8Z3</accession>
<dbReference type="Proteomes" id="UP001312893">
    <property type="component" value="Unassembled WGS sequence"/>
</dbReference>
<protein>
    <recommendedName>
        <fullName evidence="4">DUF1627 domain-containing protein</fullName>
    </recommendedName>
</protein>
<evidence type="ECO:0000313" key="2">
    <source>
        <dbReference type="EMBL" id="MEL0551559.1"/>
    </source>
</evidence>
<evidence type="ECO:0000256" key="1">
    <source>
        <dbReference type="SAM" id="Coils"/>
    </source>
</evidence>
<gene>
    <name evidence="2" type="ORF">QFI96_007585</name>
</gene>
<reference evidence="2 3" key="1">
    <citation type="submission" date="2024-04" db="EMBL/GenBank/DDBJ databases">
        <title>Two novel Raoultella species associated with bleeding cankers of broadleaf hosts, Raoultella scottia sp. nov. and Raoultella lignicola sp. nov.</title>
        <authorList>
            <person name="Brady C.L."/>
        </authorList>
    </citation>
    <scope>NUCLEOTIDE SEQUENCE [LARGE SCALE GENOMIC DNA]</scope>
    <source>
        <strain evidence="2 3">TW_WC1a.1</strain>
    </source>
</reference>
<organism evidence="2 3">
    <name type="scientific">Raoultella lignicola</name>
    <dbReference type="NCBI Taxonomy" id="3040939"/>
    <lineage>
        <taxon>Bacteria</taxon>
        <taxon>Pseudomonadati</taxon>
        <taxon>Pseudomonadota</taxon>
        <taxon>Gammaproteobacteria</taxon>
        <taxon>Enterobacterales</taxon>
        <taxon>Enterobacteriaceae</taxon>
        <taxon>Klebsiella/Raoultella group</taxon>
        <taxon>Raoultella</taxon>
    </lineage>
</organism>
<sequence length="233" mass="26002">METLIDTLKAMGKATAREIAARMKIETIEVLGMLREHEELEQVTSINGYWTLTVPFTPEVKPEAVVTPRPVLRSKNISKPKVPRRPERLDPDAELEKVSDLLRQNGHMTAADIGKVLSRDPRGMISTLRVLEKQGRIVKNGTGKGVTWSLPAETEEPVLKSESVPPVPTQSQDFIQTIPVLIKPQSGSGIPTLAQVAKEIRQAKTKLNRLQKLRETIRELAKHKKFIQQVMGA</sequence>
<evidence type="ECO:0008006" key="4">
    <source>
        <dbReference type="Google" id="ProtNLM"/>
    </source>
</evidence>
<dbReference type="RefSeq" id="WP_331850989.1">
    <property type="nucleotide sequence ID" value="NZ_JARXNK020000100.1"/>
</dbReference>
<dbReference type="EMBL" id="JARXNK020000100">
    <property type="protein sequence ID" value="MEL0551559.1"/>
    <property type="molecule type" value="Genomic_DNA"/>
</dbReference>
<dbReference type="InterPro" id="IPR036390">
    <property type="entry name" value="WH_DNA-bd_sf"/>
</dbReference>
<keyword evidence="3" id="KW-1185">Reference proteome</keyword>
<name>A0ABU9F8Z3_9ENTR</name>
<comment type="caution">
    <text evidence="2">The sequence shown here is derived from an EMBL/GenBank/DDBJ whole genome shotgun (WGS) entry which is preliminary data.</text>
</comment>
<evidence type="ECO:0000313" key="3">
    <source>
        <dbReference type="Proteomes" id="UP001312893"/>
    </source>
</evidence>
<proteinExistence type="predicted"/>